<evidence type="ECO:0000313" key="2">
    <source>
        <dbReference type="EMBL" id="KAF2185170.1"/>
    </source>
</evidence>
<evidence type="ECO:0000313" key="3">
    <source>
        <dbReference type="Proteomes" id="UP000800200"/>
    </source>
</evidence>
<accession>A0A6A6E4S3</accession>
<feature type="non-terminal residue" evidence="2">
    <location>
        <position position="1"/>
    </location>
</feature>
<gene>
    <name evidence="2" type="ORF">K469DRAFT_707944</name>
</gene>
<feature type="chain" id="PRO_5025339650" evidence="1">
    <location>
        <begin position="22"/>
        <end position="51"/>
    </location>
</feature>
<organism evidence="2 3">
    <name type="scientific">Zopfia rhizophila CBS 207.26</name>
    <dbReference type="NCBI Taxonomy" id="1314779"/>
    <lineage>
        <taxon>Eukaryota</taxon>
        <taxon>Fungi</taxon>
        <taxon>Dikarya</taxon>
        <taxon>Ascomycota</taxon>
        <taxon>Pezizomycotina</taxon>
        <taxon>Dothideomycetes</taxon>
        <taxon>Dothideomycetes incertae sedis</taxon>
        <taxon>Zopfiaceae</taxon>
        <taxon>Zopfia</taxon>
    </lineage>
</organism>
<feature type="non-terminal residue" evidence="2">
    <location>
        <position position="51"/>
    </location>
</feature>
<keyword evidence="1" id="KW-0732">Signal</keyword>
<reference evidence="2" key="1">
    <citation type="journal article" date="2020" name="Stud. Mycol.">
        <title>101 Dothideomycetes genomes: a test case for predicting lifestyles and emergence of pathogens.</title>
        <authorList>
            <person name="Haridas S."/>
            <person name="Albert R."/>
            <person name="Binder M."/>
            <person name="Bloem J."/>
            <person name="Labutti K."/>
            <person name="Salamov A."/>
            <person name="Andreopoulos B."/>
            <person name="Baker S."/>
            <person name="Barry K."/>
            <person name="Bills G."/>
            <person name="Bluhm B."/>
            <person name="Cannon C."/>
            <person name="Castanera R."/>
            <person name="Culley D."/>
            <person name="Daum C."/>
            <person name="Ezra D."/>
            <person name="Gonzalez J."/>
            <person name="Henrissat B."/>
            <person name="Kuo A."/>
            <person name="Liang C."/>
            <person name="Lipzen A."/>
            <person name="Lutzoni F."/>
            <person name="Magnuson J."/>
            <person name="Mondo S."/>
            <person name="Nolan M."/>
            <person name="Ohm R."/>
            <person name="Pangilinan J."/>
            <person name="Park H.-J."/>
            <person name="Ramirez L."/>
            <person name="Alfaro M."/>
            <person name="Sun H."/>
            <person name="Tritt A."/>
            <person name="Yoshinaga Y."/>
            <person name="Zwiers L.-H."/>
            <person name="Turgeon B."/>
            <person name="Goodwin S."/>
            <person name="Spatafora J."/>
            <person name="Crous P."/>
            <person name="Grigoriev I."/>
        </authorList>
    </citation>
    <scope>NUCLEOTIDE SEQUENCE</scope>
    <source>
        <strain evidence="2">CBS 207.26</strain>
    </source>
</reference>
<dbReference type="EMBL" id="ML994634">
    <property type="protein sequence ID" value="KAF2185170.1"/>
    <property type="molecule type" value="Genomic_DNA"/>
</dbReference>
<evidence type="ECO:0000256" key="1">
    <source>
        <dbReference type="SAM" id="SignalP"/>
    </source>
</evidence>
<dbReference type="AlphaFoldDB" id="A0A6A6E4S3"/>
<sequence length="51" mass="5528">ISVLLLISVLSLMSILSLVLSVCCFSRNCFCEALSGLRGNSYDSLSYVHSI</sequence>
<keyword evidence="3" id="KW-1185">Reference proteome</keyword>
<dbReference type="Proteomes" id="UP000800200">
    <property type="component" value="Unassembled WGS sequence"/>
</dbReference>
<protein>
    <submittedName>
        <fullName evidence="2">Uncharacterized protein</fullName>
    </submittedName>
</protein>
<name>A0A6A6E4S3_9PEZI</name>
<proteinExistence type="predicted"/>
<feature type="signal peptide" evidence="1">
    <location>
        <begin position="1"/>
        <end position="21"/>
    </location>
</feature>